<dbReference type="GO" id="GO:0046872">
    <property type="term" value="F:metal ion binding"/>
    <property type="evidence" value="ECO:0007669"/>
    <property type="project" value="UniProtKB-UniRule"/>
</dbReference>
<keyword evidence="6 11" id="KW-0732">Signal</keyword>
<keyword evidence="5" id="KW-0325">Glycoprotein</keyword>
<feature type="region of interest" description="Disordered" evidence="10">
    <location>
        <begin position="87"/>
        <end position="145"/>
    </location>
</feature>
<dbReference type="GeneID" id="54482229"/>
<evidence type="ECO:0000259" key="12">
    <source>
        <dbReference type="PROSITE" id="PS52012"/>
    </source>
</evidence>
<evidence type="ECO:0000256" key="1">
    <source>
        <dbReference type="ARBA" id="ARBA00004589"/>
    </source>
</evidence>
<keyword evidence="9" id="KW-0408">Iron</keyword>
<keyword evidence="4" id="KW-0964">Secreted</keyword>
<keyword evidence="5" id="KW-0336">GPI-anchor</keyword>
<comment type="caution">
    <text evidence="9">Lacks conserved residue(s) required for the propagation of feature annotation.</text>
</comment>
<evidence type="ECO:0000256" key="6">
    <source>
        <dbReference type="ARBA" id="ARBA00022729"/>
    </source>
</evidence>
<dbReference type="EMBL" id="ML996572">
    <property type="protein sequence ID" value="KAF2758012.1"/>
    <property type="molecule type" value="Genomic_DNA"/>
</dbReference>
<dbReference type="Proteomes" id="UP000799437">
    <property type="component" value="Unassembled WGS sequence"/>
</dbReference>
<reference evidence="13" key="1">
    <citation type="journal article" date="2020" name="Stud. Mycol.">
        <title>101 Dothideomycetes genomes: a test case for predicting lifestyles and emergence of pathogens.</title>
        <authorList>
            <person name="Haridas S."/>
            <person name="Albert R."/>
            <person name="Binder M."/>
            <person name="Bloem J."/>
            <person name="Labutti K."/>
            <person name="Salamov A."/>
            <person name="Andreopoulos B."/>
            <person name="Baker S."/>
            <person name="Barry K."/>
            <person name="Bills G."/>
            <person name="Bluhm B."/>
            <person name="Cannon C."/>
            <person name="Castanera R."/>
            <person name="Culley D."/>
            <person name="Daum C."/>
            <person name="Ezra D."/>
            <person name="Gonzalez J."/>
            <person name="Henrissat B."/>
            <person name="Kuo A."/>
            <person name="Liang C."/>
            <person name="Lipzen A."/>
            <person name="Lutzoni F."/>
            <person name="Magnuson J."/>
            <person name="Mondo S."/>
            <person name="Nolan M."/>
            <person name="Ohm R."/>
            <person name="Pangilinan J."/>
            <person name="Park H.-J."/>
            <person name="Ramirez L."/>
            <person name="Alfaro M."/>
            <person name="Sun H."/>
            <person name="Tritt A."/>
            <person name="Yoshinaga Y."/>
            <person name="Zwiers L.-H."/>
            <person name="Turgeon B."/>
            <person name="Goodwin S."/>
            <person name="Spatafora J."/>
            <person name="Crous P."/>
            <person name="Grigoriev I."/>
        </authorList>
    </citation>
    <scope>NUCLEOTIDE SEQUENCE</scope>
    <source>
        <strain evidence="13">CBS 121739</strain>
    </source>
</reference>
<evidence type="ECO:0000256" key="10">
    <source>
        <dbReference type="SAM" id="MobiDB-lite"/>
    </source>
</evidence>
<keyword evidence="14" id="KW-1185">Reference proteome</keyword>
<sequence length="166" mass="16058">MKATFVLAALAVAVAGQTTADIPSCALQCLATSITGAGCSVEDQACSCEKTDAITTTATPCVLAACSIDDALKTQQVTQAICANLSNGGGQSSAAPSAPASSEAPAPSEAPSSEETPAPTPTPTPTPTGSDEEPTPTSTPPTYTGAAARYGANIAAGVLAVGAAML</sequence>
<protein>
    <recommendedName>
        <fullName evidence="12">CFEM domain-containing protein</fullName>
    </recommendedName>
</protein>
<evidence type="ECO:0000256" key="8">
    <source>
        <dbReference type="ARBA" id="ARBA00023288"/>
    </source>
</evidence>
<evidence type="ECO:0000313" key="13">
    <source>
        <dbReference type="EMBL" id="KAF2758012.1"/>
    </source>
</evidence>
<evidence type="ECO:0000256" key="11">
    <source>
        <dbReference type="SAM" id="SignalP"/>
    </source>
</evidence>
<organism evidence="13 14">
    <name type="scientific">Pseudovirgaria hyperparasitica</name>
    <dbReference type="NCBI Taxonomy" id="470096"/>
    <lineage>
        <taxon>Eukaryota</taxon>
        <taxon>Fungi</taxon>
        <taxon>Dikarya</taxon>
        <taxon>Ascomycota</taxon>
        <taxon>Pezizomycotina</taxon>
        <taxon>Dothideomycetes</taxon>
        <taxon>Dothideomycetes incertae sedis</taxon>
        <taxon>Acrospermales</taxon>
        <taxon>Acrospermaceae</taxon>
        <taxon>Pseudovirgaria</taxon>
    </lineage>
</organism>
<dbReference type="AlphaFoldDB" id="A0A6A6W561"/>
<dbReference type="Pfam" id="PF05730">
    <property type="entry name" value="CFEM"/>
    <property type="match status" value="1"/>
</dbReference>
<dbReference type="GO" id="GO:0005576">
    <property type="term" value="C:extracellular region"/>
    <property type="evidence" value="ECO:0007669"/>
    <property type="project" value="UniProtKB-SubCell"/>
</dbReference>
<feature type="signal peptide" evidence="11">
    <location>
        <begin position="1"/>
        <end position="20"/>
    </location>
</feature>
<evidence type="ECO:0000256" key="4">
    <source>
        <dbReference type="ARBA" id="ARBA00022525"/>
    </source>
</evidence>
<dbReference type="InterPro" id="IPR008427">
    <property type="entry name" value="Extracellular_membr_CFEM_dom"/>
</dbReference>
<evidence type="ECO:0000313" key="14">
    <source>
        <dbReference type="Proteomes" id="UP000799437"/>
    </source>
</evidence>
<feature type="compositionally biased region" description="Low complexity" evidence="10">
    <location>
        <begin position="92"/>
        <end position="117"/>
    </location>
</feature>
<accession>A0A6A6W561</accession>
<feature type="disulfide bond" evidence="9">
    <location>
        <begin position="39"/>
        <end position="46"/>
    </location>
</feature>
<evidence type="ECO:0000256" key="5">
    <source>
        <dbReference type="ARBA" id="ARBA00022622"/>
    </source>
</evidence>
<feature type="domain" description="CFEM" evidence="12">
    <location>
        <begin position="1"/>
        <end position="110"/>
    </location>
</feature>
<gene>
    <name evidence="13" type="ORF">EJ05DRAFT_374171</name>
</gene>
<name>A0A6A6W561_9PEZI</name>
<keyword evidence="9" id="KW-0479">Metal-binding</keyword>
<evidence type="ECO:0000256" key="2">
    <source>
        <dbReference type="ARBA" id="ARBA00004613"/>
    </source>
</evidence>
<dbReference type="SMART" id="SM00747">
    <property type="entry name" value="CFEM"/>
    <property type="match status" value="1"/>
</dbReference>
<evidence type="ECO:0000256" key="9">
    <source>
        <dbReference type="PROSITE-ProRule" id="PRU01356"/>
    </source>
</evidence>
<evidence type="ECO:0000256" key="7">
    <source>
        <dbReference type="ARBA" id="ARBA00023157"/>
    </source>
</evidence>
<keyword evidence="8" id="KW-0449">Lipoprotein</keyword>
<dbReference type="PROSITE" id="PS52012">
    <property type="entry name" value="CFEM"/>
    <property type="match status" value="1"/>
</dbReference>
<keyword evidence="7 9" id="KW-1015">Disulfide bond</keyword>
<comment type="similarity">
    <text evidence="3">Belongs to the RBT5 family.</text>
</comment>
<proteinExistence type="inferred from homology"/>
<dbReference type="OrthoDB" id="3767534at2759"/>
<feature type="chain" id="PRO_5025636075" description="CFEM domain-containing protein" evidence="11">
    <location>
        <begin position="21"/>
        <end position="166"/>
    </location>
</feature>
<keyword evidence="9" id="KW-0349">Heme</keyword>
<evidence type="ECO:0000256" key="3">
    <source>
        <dbReference type="ARBA" id="ARBA00010031"/>
    </source>
</evidence>
<dbReference type="GO" id="GO:0098552">
    <property type="term" value="C:side of membrane"/>
    <property type="evidence" value="ECO:0007669"/>
    <property type="project" value="UniProtKB-KW"/>
</dbReference>
<keyword evidence="5" id="KW-0472">Membrane</keyword>
<dbReference type="RefSeq" id="XP_033600463.1">
    <property type="nucleotide sequence ID" value="XM_033741175.1"/>
</dbReference>
<feature type="binding site" description="axial binding residue" evidence="9">
    <location>
        <position position="43"/>
    </location>
    <ligand>
        <name>heme</name>
        <dbReference type="ChEBI" id="CHEBI:30413"/>
    </ligand>
    <ligandPart>
        <name>Fe</name>
        <dbReference type="ChEBI" id="CHEBI:18248"/>
    </ligandPart>
</feature>
<comment type="subcellular location">
    <subcellularLocation>
        <location evidence="1">Membrane</location>
        <topology evidence="1">Lipid-anchor</topology>
        <topology evidence="1">GPI-anchor</topology>
    </subcellularLocation>
    <subcellularLocation>
        <location evidence="2">Secreted</location>
    </subcellularLocation>
</comment>